<accession>A0ABU3X0N2</accession>
<evidence type="ECO:0000313" key="1">
    <source>
        <dbReference type="EMBL" id="MDV2481187.1"/>
    </source>
</evidence>
<dbReference type="Pfam" id="PF04007">
    <property type="entry name" value="DUF354"/>
    <property type="match status" value="1"/>
</dbReference>
<name>A0ABU3X0N2_9EURY</name>
<proteinExistence type="predicted"/>
<organism evidence="1 2">
    <name type="scientific">Methanoculleus caldifontis</name>
    <dbReference type="NCBI Taxonomy" id="2651577"/>
    <lineage>
        <taxon>Archaea</taxon>
        <taxon>Methanobacteriati</taxon>
        <taxon>Methanobacteriota</taxon>
        <taxon>Stenosarchaea group</taxon>
        <taxon>Methanomicrobia</taxon>
        <taxon>Methanomicrobiales</taxon>
        <taxon>Methanomicrobiaceae</taxon>
        <taxon>Methanoculleus</taxon>
    </lineage>
</organism>
<keyword evidence="2" id="KW-1185">Reference proteome</keyword>
<dbReference type="Proteomes" id="UP001281203">
    <property type="component" value="Unassembled WGS sequence"/>
</dbReference>
<protein>
    <submittedName>
        <fullName evidence="1">DUF354 domain-containing protein</fullName>
    </submittedName>
</protein>
<dbReference type="PIRSF" id="PIRSF005357">
    <property type="entry name" value="UCP005357"/>
    <property type="match status" value="1"/>
</dbReference>
<comment type="caution">
    <text evidence="1">The sequence shown here is derived from an EMBL/GenBank/DDBJ whole genome shotgun (WGS) entry which is preliminary data.</text>
</comment>
<dbReference type="PANTHER" id="PTHR39662">
    <property type="entry name" value="DUF354 DOMAIN-CONTAINING PROTEIN-RELATED"/>
    <property type="match status" value="1"/>
</dbReference>
<gene>
    <name evidence="1" type="ORF">F8E02_04015</name>
</gene>
<dbReference type="EMBL" id="WBKO01000001">
    <property type="protein sequence ID" value="MDV2481187.1"/>
    <property type="molecule type" value="Genomic_DNA"/>
</dbReference>
<evidence type="ECO:0000313" key="2">
    <source>
        <dbReference type="Proteomes" id="UP001281203"/>
    </source>
</evidence>
<dbReference type="PANTHER" id="PTHR39662:SF1">
    <property type="entry name" value="DUF354 DOMAIN-CONTAINING PROTEIN"/>
    <property type="match status" value="1"/>
</dbReference>
<dbReference type="Gene3D" id="3.40.50.2000">
    <property type="entry name" value="Glycogen Phosphorylase B"/>
    <property type="match status" value="1"/>
</dbReference>
<reference evidence="1 2" key="1">
    <citation type="submission" date="2019-10" db="EMBL/GenBank/DDBJ databases">
        <title>Isolation and characterization of Methanoculleus sp. Wushi-C6 from a hot spring well.</title>
        <authorList>
            <person name="Chen S.-C."/>
            <person name="Lan Z.-H."/>
            <person name="You Y.-T."/>
            <person name="Lai M.-C."/>
        </authorList>
    </citation>
    <scope>NUCLEOTIDE SEQUENCE [LARGE SCALE GENOMIC DNA]</scope>
    <source>
        <strain evidence="1 2">Wushi-C6</strain>
    </source>
</reference>
<dbReference type="RefSeq" id="WP_317064184.1">
    <property type="nucleotide sequence ID" value="NZ_WBKO01000001.1"/>
</dbReference>
<dbReference type="SUPFAM" id="SSF53756">
    <property type="entry name" value="UDP-Glycosyltransferase/glycogen phosphorylase"/>
    <property type="match status" value="1"/>
</dbReference>
<sequence length="371" mass="42251">MRLLIEMGHPAHVHQFKHFIQEMQKRGHSVRIITTDKEVTIPLLNSIGLDYDVIGVNQGGRVTRKLISLAKSFHTAYNISRAFRPDIYISRGSFISGAMSRLLFKPHIFFSDCDHVVLLRKILDPLVDVIISPSSFQLNLGRKHVKIEGYKELMYLHPKYFTPNPAVLKEVGLTEGERFAIIRLVSWHAHHDVGQHGIQDEMRLVKGLEPHCRVIISSERPLPAELEEYRMKVSPEKLHDLLYYATLYIGEGATTASECAMLGTHALYVNTLRAGTTDELGGTYGLVHTISDPREMRSEVLIKALKLLNDPDLHAKGKLKRQRLLSEKIDVTAFMIWFIESYPDSMTQIQSDADFSVRFKTEIKETPVEVL</sequence>
<dbReference type="InterPro" id="IPR007152">
    <property type="entry name" value="DUF354"/>
</dbReference>